<dbReference type="GO" id="GO:0030479">
    <property type="term" value="C:actin cortical patch"/>
    <property type="evidence" value="ECO:0007669"/>
    <property type="project" value="TreeGrafter"/>
</dbReference>
<dbReference type="GO" id="GO:0031097">
    <property type="term" value="C:medial cortex"/>
    <property type="evidence" value="ECO:0007669"/>
    <property type="project" value="TreeGrafter"/>
</dbReference>
<dbReference type="GO" id="GO:0008289">
    <property type="term" value="F:lipid binding"/>
    <property type="evidence" value="ECO:0007669"/>
    <property type="project" value="TreeGrafter"/>
</dbReference>
<dbReference type="GO" id="GO:0043332">
    <property type="term" value="C:mating projection tip"/>
    <property type="evidence" value="ECO:0007669"/>
    <property type="project" value="TreeGrafter"/>
</dbReference>
<evidence type="ECO:0000259" key="4">
    <source>
        <dbReference type="PROSITE" id="PS51021"/>
    </source>
</evidence>
<organism evidence="5 6">
    <name type="scientific">Pichia kudriavzevii</name>
    <name type="common">Yeast</name>
    <name type="synonym">Issatchenkia orientalis</name>
    <dbReference type="NCBI Taxonomy" id="4909"/>
    <lineage>
        <taxon>Eukaryota</taxon>
        <taxon>Fungi</taxon>
        <taxon>Dikarya</taxon>
        <taxon>Ascomycota</taxon>
        <taxon>Saccharomycotina</taxon>
        <taxon>Pichiomycetes</taxon>
        <taxon>Pichiales</taxon>
        <taxon>Pichiaceae</taxon>
        <taxon>Pichia</taxon>
    </lineage>
</organism>
<dbReference type="EMBL" id="JQFK01000041">
    <property type="protein sequence ID" value="KGK37242.1"/>
    <property type="molecule type" value="Genomic_DNA"/>
</dbReference>
<keyword evidence="3" id="KW-0206">Cytoskeleton</keyword>
<evidence type="ECO:0000256" key="2">
    <source>
        <dbReference type="ARBA" id="ARBA00022490"/>
    </source>
</evidence>
<reference evidence="6" key="1">
    <citation type="journal article" date="2014" name="Microb. Cell Fact.">
        <title>Exploiting Issatchenkia orientalis SD108 for succinic acid production.</title>
        <authorList>
            <person name="Xiao H."/>
            <person name="Shao Z."/>
            <person name="Jiang Y."/>
            <person name="Dole S."/>
            <person name="Zhao H."/>
        </authorList>
    </citation>
    <scope>NUCLEOTIDE SEQUENCE [LARGE SCALE GENOMIC DNA]</scope>
    <source>
        <strain evidence="6">SD108</strain>
    </source>
</reference>
<dbReference type="Gene3D" id="1.20.1270.60">
    <property type="entry name" value="Arfaptin homology (AH) domain/BAR domain"/>
    <property type="match status" value="1"/>
</dbReference>
<comment type="subcellular location">
    <subcellularLocation>
        <location evidence="1">Cytoplasm</location>
        <location evidence="1">Cytoskeleton</location>
    </subcellularLocation>
</comment>
<dbReference type="VEuPathDB" id="FungiDB:C5L36_0C07255"/>
<dbReference type="PANTHER" id="PTHR47174">
    <property type="entry name" value="BRIDGING INTEGRATOR 3"/>
    <property type="match status" value="1"/>
</dbReference>
<dbReference type="GO" id="GO:0006897">
    <property type="term" value="P:endocytosis"/>
    <property type="evidence" value="ECO:0007669"/>
    <property type="project" value="InterPro"/>
</dbReference>
<dbReference type="SMART" id="SM00721">
    <property type="entry name" value="BAR"/>
    <property type="match status" value="1"/>
</dbReference>
<dbReference type="PROSITE" id="PS51021">
    <property type="entry name" value="BAR"/>
    <property type="match status" value="1"/>
</dbReference>
<keyword evidence="2" id="KW-0963">Cytoplasm</keyword>
<proteinExistence type="predicted"/>
<comment type="caution">
    <text evidence="5">The sequence shown here is derived from an EMBL/GenBank/DDBJ whole genome shotgun (WGS) entry which is preliminary data.</text>
</comment>
<dbReference type="eggNOG" id="KOG3771">
    <property type="taxonomic scope" value="Eukaryota"/>
</dbReference>
<dbReference type="InterPro" id="IPR027267">
    <property type="entry name" value="AH/BAR_dom_sf"/>
</dbReference>
<name>A0A099NZ84_PICKU</name>
<accession>A0A099NZ84</accession>
<dbReference type="InterPro" id="IPR046982">
    <property type="entry name" value="BIN3/RVS161-like"/>
</dbReference>
<sequence length="316" mass="36645">MSWTGFKKAVNRAGAHVIMKTSKNKETSVDPEFDNKEKNFLIYEGLITELGEELTNFKMLFVDLVETQFQLSKTLDSFYGDYNFGIESDNMVGISIENDGLSTLGSINNNSRINGRDGISLKLLQNLNEIRSTVLPMIDEPLDITVFKPIKELTEYNEEIHKLIKKRGRKKFDFDVSKTKLDKLQGDYDALDFSLRENNISNADEAVNSNPQLEKMRDKLEKMRGEFDIISNIYQDINQRLKLEIDEYIALRFSLLDPCFESFLKIQLKLYSDLQEKFKDNVEIDAQSRHDHETGKIDERLDEILNKMRSLDINNL</sequence>
<dbReference type="Proteomes" id="UP000029867">
    <property type="component" value="Unassembled WGS sequence"/>
</dbReference>
<dbReference type="AlphaFoldDB" id="A0A099NZ84"/>
<dbReference type="GO" id="GO:1990528">
    <property type="term" value="C:Rvs161p-Rvs167p complex"/>
    <property type="evidence" value="ECO:0007669"/>
    <property type="project" value="TreeGrafter"/>
</dbReference>
<dbReference type="GO" id="GO:0097320">
    <property type="term" value="P:plasma membrane tubulation"/>
    <property type="evidence" value="ECO:0007669"/>
    <property type="project" value="TreeGrafter"/>
</dbReference>
<feature type="domain" description="BAR" evidence="4">
    <location>
        <begin position="18"/>
        <end position="314"/>
    </location>
</feature>
<evidence type="ECO:0000313" key="5">
    <source>
        <dbReference type="EMBL" id="KGK37242.1"/>
    </source>
</evidence>
<evidence type="ECO:0000256" key="1">
    <source>
        <dbReference type="ARBA" id="ARBA00004245"/>
    </source>
</evidence>
<dbReference type="HOGENOM" id="CLU_072096_0_0_1"/>
<dbReference type="PANTHER" id="PTHR47174:SF3">
    <property type="entry name" value="BRIDGING INTEGRATOR 3"/>
    <property type="match status" value="1"/>
</dbReference>
<dbReference type="InterPro" id="IPR004148">
    <property type="entry name" value="BAR_dom"/>
</dbReference>
<protein>
    <recommendedName>
        <fullName evidence="4">BAR domain-containing protein</fullName>
    </recommendedName>
</protein>
<dbReference type="Pfam" id="PF03114">
    <property type="entry name" value="BAR"/>
    <property type="match status" value="1"/>
</dbReference>
<gene>
    <name evidence="5" type="ORF">JL09_g3604</name>
</gene>
<dbReference type="SUPFAM" id="SSF103657">
    <property type="entry name" value="BAR/IMD domain-like"/>
    <property type="match status" value="1"/>
</dbReference>
<evidence type="ECO:0000256" key="3">
    <source>
        <dbReference type="ARBA" id="ARBA00023212"/>
    </source>
</evidence>
<dbReference type="GO" id="GO:0051666">
    <property type="term" value="P:actin cortical patch localization"/>
    <property type="evidence" value="ECO:0007669"/>
    <property type="project" value="InterPro"/>
</dbReference>
<evidence type="ECO:0000313" key="6">
    <source>
        <dbReference type="Proteomes" id="UP000029867"/>
    </source>
</evidence>